<dbReference type="InterPro" id="IPR020094">
    <property type="entry name" value="TruA/RsuA/RluB/E/F_N"/>
</dbReference>
<dbReference type="Gene3D" id="3.10.290.10">
    <property type="entry name" value="RNA-binding S4 domain"/>
    <property type="match status" value="1"/>
</dbReference>
<evidence type="ECO:0000256" key="1">
    <source>
        <dbReference type="ARBA" id="ARBA00008348"/>
    </source>
</evidence>
<dbReference type="GO" id="GO:0003723">
    <property type="term" value="F:RNA binding"/>
    <property type="evidence" value="ECO:0007669"/>
    <property type="project" value="UniProtKB-KW"/>
</dbReference>
<comment type="similarity">
    <text evidence="1 4">Belongs to the pseudouridine synthase RsuA family.</text>
</comment>
<dbReference type="PROSITE" id="PS01149">
    <property type="entry name" value="PSI_RSU"/>
    <property type="match status" value="1"/>
</dbReference>
<dbReference type="InterPro" id="IPR018496">
    <property type="entry name" value="PsdUridine_synth_RsuA/RluB_CS"/>
</dbReference>
<proteinExistence type="inferred from homology"/>
<reference evidence="7 8" key="2">
    <citation type="submission" date="2019-09" db="EMBL/GenBank/DDBJ databases">
        <title>Complete Genome Sequence and Methylome Analysis of free living Spirochaetas.</title>
        <authorList>
            <person name="Leshcheva N."/>
            <person name="Mikheeva N."/>
        </authorList>
    </citation>
    <scope>NUCLEOTIDE SEQUENCE [LARGE SCALE GENOMIC DNA]</scope>
    <source>
        <strain evidence="7 8">P</strain>
    </source>
</reference>
<feature type="compositionally biased region" description="Basic and acidic residues" evidence="5">
    <location>
        <begin position="374"/>
        <end position="386"/>
    </location>
</feature>
<feature type="region of interest" description="Disordered" evidence="5">
    <location>
        <begin position="281"/>
        <end position="386"/>
    </location>
</feature>
<dbReference type="InterPro" id="IPR020103">
    <property type="entry name" value="PsdUridine_synth_cat_dom_sf"/>
</dbReference>
<dbReference type="SMART" id="SM00363">
    <property type="entry name" value="S4"/>
    <property type="match status" value="1"/>
</dbReference>
<dbReference type="InterPro" id="IPR006145">
    <property type="entry name" value="PsdUridine_synth_RsuA/RluA"/>
</dbReference>
<evidence type="ECO:0000259" key="6">
    <source>
        <dbReference type="SMART" id="SM00363"/>
    </source>
</evidence>
<dbReference type="PANTHER" id="PTHR47683">
    <property type="entry name" value="PSEUDOURIDINE SYNTHASE FAMILY PROTEIN-RELATED"/>
    <property type="match status" value="1"/>
</dbReference>
<dbReference type="EC" id="5.4.99.-" evidence="4"/>
<protein>
    <recommendedName>
        <fullName evidence="4">Pseudouridine synthase</fullName>
        <ecNumber evidence="4">5.4.99.-</ecNumber>
    </recommendedName>
</protein>
<dbReference type="InterPro" id="IPR050343">
    <property type="entry name" value="RsuA_PseudoU_synthase"/>
</dbReference>
<keyword evidence="3" id="KW-0694">RNA-binding</keyword>
<name>A0A5C1QAM8_9SPIO</name>
<dbReference type="KEGG" id="sper:EW093_00335"/>
<dbReference type="InterPro" id="IPR042092">
    <property type="entry name" value="PsdUridine_s_RsuA/RluB/E/F_cat"/>
</dbReference>
<dbReference type="InterPro" id="IPR036986">
    <property type="entry name" value="S4_RNA-bd_sf"/>
</dbReference>
<dbReference type="PROSITE" id="PS50889">
    <property type="entry name" value="S4"/>
    <property type="match status" value="1"/>
</dbReference>
<dbReference type="RefSeq" id="WP_149566472.1">
    <property type="nucleotide sequence ID" value="NZ_CP035807.1"/>
</dbReference>
<dbReference type="PANTHER" id="PTHR47683:SF2">
    <property type="entry name" value="RNA-BINDING S4 DOMAIN-CONTAINING PROTEIN"/>
    <property type="match status" value="1"/>
</dbReference>
<keyword evidence="8" id="KW-1185">Reference proteome</keyword>
<accession>A0A5C1QAM8</accession>
<dbReference type="GO" id="GO:0120159">
    <property type="term" value="F:rRNA pseudouridine synthase activity"/>
    <property type="evidence" value="ECO:0007669"/>
    <property type="project" value="UniProtKB-ARBA"/>
</dbReference>
<dbReference type="Gene3D" id="3.30.70.1560">
    <property type="entry name" value="Alpha-L RNA-binding motif"/>
    <property type="match status" value="1"/>
</dbReference>
<organism evidence="7 8">
    <name type="scientific">Thiospirochaeta perfilievii</name>
    <dbReference type="NCBI Taxonomy" id="252967"/>
    <lineage>
        <taxon>Bacteria</taxon>
        <taxon>Pseudomonadati</taxon>
        <taxon>Spirochaetota</taxon>
        <taxon>Spirochaetia</taxon>
        <taxon>Spirochaetales</taxon>
        <taxon>Spirochaetaceae</taxon>
        <taxon>Thiospirochaeta</taxon>
    </lineage>
</organism>
<gene>
    <name evidence="7" type="ORF">EW093_00335</name>
</gene>
<keyword evidence="2 4" id="KW-0413">Isomerase</keyword>
<sequence length="386" mass="44626">MPDQLRLQVYLAKCGIASRRKCEEIISQGRVSVNGKVIITPGSKVEEGDVVMYDGRKIGLAKEKIYIALHKPSKFLCSTTDPDDRPLAIDLLTPVIKHRLFYVGRLDYLTSGLIFFTNDGDFSKKMTHPSTHIEKEYVVTTKDEIPMELMEEFKKGIYVLGERFKMKDYEFKGTRCVHIILEEGKNRELRKVFLSRNVSVKKVHRIRIGSVELKGIHSGHFRKLTEREVKSLIKDADEKGESNTPLKKKSISHVKTVEKQLKSIQDKKDIENGVKEEIIVKRAPKKRAPKKSSGKRSLDRADSRDYRKDENSKKPYQKRSSDSRSFNKDENSKKPYQKRTSDSRGLNRREDSKNPYTKKPRDGKTFKNSSSRDISGKKDFKKKDRR</sequence>
<dbReference type="NCBIfam" id="TIGR00093">
    <property type="entry name" value="pseudouridine synthase"/>
    <property type="match status" value="1"/>
</dbReference>
<evidence type="ECO:0000313" key="8">
    <source>
        <dbReference type="Proteomes" id="UP000323824"/>
    </source>
</evidence>
<dbReference type="CDD" id="cd00165">
    <property type="entry name" value="S4"/>
    <property type="match status" value="1"/>
</dbReference>
<dbReference type="InterPro" id="IPR002942">
    <property type="entry name" value="S4_RNA-bd"/>
</dbReference>
<evidence type="ECO:0000256" key="4">
    <source>
        <dbReference type="RuleBase" id="RU003887"/>
    </source>
</evidence>
<dbReference type="Proteomes" id="UP000323824">
    <property type="component" value="Chromosome"/>
</dbReference>
<dbReference type="SUPFAM" id="SSF55174">
    <property type="entry name" value="Alpha-L RNA-binding motif"/>
    <property type="match status" value="1"/>
</dbReference>
<feature type="compositionally biased region" description="Basic residues" evidence="5">
    <location>
        <begin position="282"/>
        <end position="294"/>
    </location>
</feature>
<dbReference type="AlphaFoldDB" id="A0A5C1QAM8"/>
<dbReference type="InterPro" id="IPR000748">
    <property type="entry name" value="PsdUridine_synth_RsuA/RluB/E/F"/>
</dbReference>
<dbReference type="Pfam" id="PF01479">
    <property type="entry name" value="S4"/>
    <property type="match status" value="1"/>
</dbReference>
<evidence type="ECO:0000256" key="3">
    <source>
        <dbReference type="PROSITE-ProRule" id="PRU00182"/>
    </source>
</evidence>
<dbReference type="FunFam" id="3.10.290.10:FF:000003">
    <property type="entry name" value="Pseudouridine synthase"/>
    <property type="match status" value="1"/>
</dbReference>
<dbReference type="EMBL" id="CP035807">
    <property type="protein sequence ID" value="QEN03212.1"/>
    <property type="molecule type" value="Genomic_DNA"/>
</dbReference>
<evidence type="ECO:0000256" key="2">
    <source>
        <dbReference type="ARBA" id="ARBA00023235"/>
    </source>
</evidence>
<reference evidence="7 8" key="1">
    <citation type="submission" date="2019-02" db="EMBL/GenBank/DDBJ databases">
        <authorList>
            <person name="Fomenkov A."/>
            <person name="Dubinina G."/>
            <person name="Grabovich M."/>
            <person name="Vincze T."/>
            <person name="Roberts R.J."/>
        </authorList>
    </citation>
    <scope>NUCLEOTIDE SEQUENCE [LARGE SCALE GENOMIC DNA]</scope>
    <source>
        <strain evidence="7 8">P</strain>
    </source>
</reference>
<dbReference type="OrthoDB" id="9807213at2"/>
<evidence type="ECO:0000256" key="5">
    <source>
        <dbReference type="SAM" id="MobiDB-lite"/>
    </source>
</evidence>
<dbReference type="Pfam" id="PF00849">
    <property type="entry name" value="PseudoU_synth_2"/>
    <property type="match status" value="1"/>
</dbReference>
<dbReference type="Gene3D" id="3.30.70.580">
    <property type="entry name" value="Pseudouridine synthase I, catalytic domain, N-terminal subdomain"/>
    <property type="match status" value="1"/>
</dbReference>
<feature type="compositionally biased region" description="Basic and acidic residues" evidence="5">
    <location>
        <begin position="296"/>
        <end position="365"/>
    </location>
</feature>
<feature type="domain" description="RNA-binding S4" evidence="6">
    <location>
        <begin position="5"/>
        <end position="64"/>
    </location>
</feature>
<evidence type="ECO:0000313" key="7">
    <source>
        <dbReference type="EMBL" id="QEN03212.1"/>
    </source>
</evidence>
<dbReference type="GO" id="GO:0000455">
    <property type="term" value="P:enzyme-directed rRNA pseudouridine synthesis"/>
    <property type="evidence" value="ECO:0007669"/>
    <property type="project" value="UniProtKB-ARBA"/>
</dbReference>
<dbReference type="SUPFAM" id="SSF55120">
    <property type="entry name" value="Pseudouridine synthase"/>
    <property type="match status" value="1"/>
</dbReference>